<dbReference type="Proteomes" id="UP001300348">
    <property type="component" value="Chromosome"/>
</dbReference>
<organism evidence="2 3">
    <name type="scientific">Xenorhabdus griffiniae</name>
    <dbReference type="NCBI Taxonomy" id="351672"/>
    <lineage>
        <taxon>Bacteria</taxon>
        <taxon>Pseudomonadati</taxon>
        <taxon>Pseudomonadota</taxon>
        <taxon>Gammaproteobacteria</taxon>
        <taxon>Enterobacterales</taxon>
        <taxon>Morganellaceae</taxon>
        <taxon>Xenorhabdus</taxon>
    </lineage>
</organism>
<evidence type="ECO:0000256" key="1">
    <source>
        <dbReference type="SAM" id="Coils"/>
    </source>
</evidence>
<gene>
    <name evidence="2" type="ORF">QL112_018375</name>
</gene>
<evidence type="ECO:0000313" key="3">
    <source>
        <dbReference type="Proteomes" id="UP001300348"/>
    </source>
</evidence>
<keyword evidence="3" id="KW-1185">Reference proteome</keyword>
<proteinExistence type="predicted"/>
<reference evidence="2 3" key="1">
    <citation type="journal article" date="2023" name="Access Microbiol">
        <title>The genome of a steinernematid-associated Pseudomonas piscis bacterium encodes the biosynthesis of insect toxins.</title>
        <authorList>
            <person name="Awori R.M."/>
            <person name="Hendre P."/>
            <person name="Amugune N.O."/>
        </authorList>
    </citation>
    <scope>NUCLEOTIDE SEQUENCE [LARGE SCALE GENOMIC DNA]</scope>
    <source>
        <strain evidence="2 3">97</strain>
    </source>
</reference>
<sequence length="234" mass="27351">MKENIKQRTDSYISARNQHPAWLLLATRRAPLVLSCLKTLFEESNDGIPLEHAIQHLANILMDHVNHEQYEIKQDNPHIQASRELREWIKRRLIVERDGRIFATDALEISITFVETLDNRFMTSTASRLSIVQREIENLETSLNPNPANRISVLRRRIAELERELQKAEAGHIEILETHQAIEHIREVFNLATRWCRHEVNCAIIFLLPSKELINHEYTCTPPSRYFRSYLGSA</sequence>
<protein>
    <submittedName>
        <fullName evidence="2">DUF3375 family protein</fullName>
    </submittedName>
</protein>
<dbReference type="EMBL" id="CP133647">
    <property type="protein sequence ID" value="WNH01727.1"/>
    <property type="molecule type" value="Genomic_DNA"/>
</dbReference>
<dbReference type="GeneID" id="88857565"/>
<dbReference type="RefSeq" id="WP_282885574.1">
    <property type="nucleotide sequence ID" value="NZ_CP133479.1"/>
</dbReference>
<evidence type="ECO:0000313" key="2">
    <source>
        <dbReference type="EMBL" id="WNH01727.1"/>
    </source>
</evidence>
<keyword evidence="1" id="KW-0175">Coiled coil</keyword>
<name>A0ABY9XGN0_9GAMM</name>
<dbReference type="Pfam" id="PF11855">
    <property type="entry name" value="DUF3375"/>
    <property type="match status" value="1"/>
</dbReference>
<accession>A0ABY9XGN0</accession>
<feature type="coiled-coil region" evidence="1">
    <location>
        <begin position="151"/>
        <end position="178"/>
    </location>
</feature>
<dbReference type="InterPro" id="IPR021804">
    <property type="entry name" value="DUF3375"/>
</dbReference>